<comment type="caution">
    <text evidence="7">The sequence shown here is derived from an EMBL/GenBank/DDBJ whole genome shotgun (WGS) entry which is preliminary data.</text>
</comment>
<dbReference type="InterPro" id="IPR036404">
    <property type="entry name" value="Jacalin-like_lectin_dom_sf"/>
</dbReference>
<evidence type="ECO:0008006" key="9">
    <source>
        <dbReference type="Google" id="ProtNLM"/>
    </source>
</evidence>
<dbReference type="PROSITE" id="PS50026">
    <property type="entry name" value="EGF_3"/>
    <property type="match status" value="1"/>
</dbReference>
<keyword evidence="2" id="KW-0245">EGF-like domain</keyword>
<dbReference type="SMART" id="SM00181">
    <property type="entry name" value="EGF"/>
    <property type="match status" value="10"/>
</dbReference>
<feature type="domain" description="Jacalin-type lectin" evidence="6">
    <location>
        <begin position="666"/>
        <end position="820"/>
    </location>
</feature>
<protein>
    <recommendedName>
        <fullName evidence="9">HYR domain-containing protein</fullName>
    </recommendedName>
</protein>
<gene>
    <name evidence="7" type="ORF">GPECTOR_58g588</name>
</gene>
<dbReference type="SUPFAM" id="SSF69318">
    <property type="entry name" value="Integrin alpha N-terminal domain"/>
    <property type="match status" value="3"/>
</dbReference>
<organism evidence="7 8">
    <name type="scientific">Gonium pectorale</name>
    <name type="common">Green alga</name>
    <dbReference type="NCBI Taxonomy" id="33097"/>
    <lineage>
        <taxon>Eukaryota</taxon>
        <taxon>Viridiplantae</taxon>
        <taxon>Chlorophyta</taxon>
        <taxon>core chlorophytes</taxon>
        <taxon>Chlorophyceae</taxon>
        <taxon>CS clade</taxon>
        <taxon>Chlamydomonadales</taxon>
        <taxon>Volvocaceae</taxon>
        <taxon>Gonium</taxon>
    </lineage>
</organism>
<comment type="caution">
    <text evidence="2">Lacks conserved residue(s) required for the propagation of feature annotation.</text>
</comment>
<dbReference type="SUPFAM" id="SSF51101">
    <property type="entry name" value="Mannose-binding lectins"/>
    <property type="match status" value="1"/>
</dbReference>
<feature type="domain" description="HYR" evidence="4">
    <location>
        <begin position="576"/>
        <end position="665"/>
    </location>
</feature>
<feature type="domain" description="HYR" evidence="4">
    <location>
        <begin position="1436"/>
        <end position="1519"/>
    </location>
</feature>
<dbReference type="Gene3D" id="2.80.10.50">
    <property type="match status" value="6"/>
</dbReference>
<dbReference type="SMART" id="SM00915">
    <property type="entry name" value="Jacalin"/>
    <property type="match status" value="1"/>
</dbReference>
<dbReference type="Gene3D" id="2.100.10.30">
    <property type="entry name" value="Jacalin-like lectin domain"/>
    <property type="match status" value="1"/>
</dbReference>
<dbReference type="PANTHER" id="PTHR24273">
    <property type="entry name" value="FI04643P-RELATED"/>
    <property type="match status" value="1"/>
</dbReference>
<keyword evidence="8" id="KW-1185">Reference proteome</keyword>
<dbReference type="PROSITE" id="PS51752">
    <property type="entry name" value="JACALIN_LECTIN"/>
    <property type="match status" value="1"/>
</dbReference>
<dbReference type="InterPro" id="IPR002889">
    <property type="entry name" value="WSC_carb-bd"/>
</dbReference>
<feature type="domain" description="HYR" evidence="4">
    <location>
        <begin position="1050"/>
        <end position="1131"/>
    </location>
</feature>
<dbReference type="PROSITE" id="PS01186">
    <property type="entry name" value="EGF_2"/>
    <property type="match status" value="1"/>
</dbReference>
<dbReference type="PANTHER" id="PTHR24273:SF32">
    <property type="entry name" value="HYALIN"/>
    <property type="match status" value="1"/>
</dbReference>
<sequence>MSLLPPAAELKGVCTTGANAAGIETGFDTGVGLADCRQNCAARSNCTFIVYSGAWDVKGTLVSAVRVASKANCMDQCTALGWSCTHFTFASTIPGTAPNCFLKVDMLRGTYGNTAPSIGLETCAKVAAKPDVCSLSPCGQPGSFTACTPGSAADWSTWNCTCAAGFYLDAKEKKCVPSSCASADKPCGANGVCKAVSSIEYSCTCKAGFFFDTVAKTCLENKCAAIVNPCGAKTAVLSCNPTSTNVNGALTPDYNCDMCAVSPSPCGTPDMYDTCTSVNGTSYVCGCKAAYFFDTKRKATCVTDRCAESPSPCGVISAFSRCLANSTNSWGYTCTCRPGYEFKAASGSCERNPIGSTDYNCTCTRRYFYHEATKTCLHDITPPVLSTPTLIVAEAVTSQGTEITFTPRVSDNQPGEVTSSCTPQSGSRFPISKAGSSGTLVVCTATDAAKNTVTRSFRIKVVDTTPPVFDEVPNLVFESADPAGKDVAFKDLLKYGDDVSGATVACTRDPVGSFFPVGEPTKGACAAVGATAGGGTSTCVANGDGTITAVDSTPVSCTATDGYGNKAVRNFTVTIIKPTPPVFTFAPANVVVDAEDAVGAVVQYTRPTAVDAMSPTGTDGPRTGTVSCWPDSGSKFGIGTTLVTCTAKDKLQLEASVTFTVTVTCTWTSAYVGPNPDGTPFDDTAIAAGGLYPISRIEATAGSYLDGVRVTYLGSNATSVWRGGAAGLFGLSNVSLQAGETITKVEVGYEDLLTSITLTTSLGRTLEAKASTTATTTSQAGNPPAAPTCAPKGSNARLVAIKGRYSASTALNSLAFVWCWDAPPALFLPDDISVEAPDSTGAAVSYMVATTNDAEYQCVPASGSTFKVGRTTVRCTVARGDEGSFYVNVEPPTPPVFSPSVLPDVAVTATTAQGVAVEFPPFTVTDAMSGPPLVTCDPPSNSFFPNGETQVKCTAVDRVGLSAVAVFKVTVARNQNFVDPTLSVPASKVVEAFPGTEGEGRSVTYDVTASIDVPFTCNPPSGAVFPLGQTPVECYVDGYTTSYGFVVEVRAAEPPFFNPLPAHIASDANQPLGATVKFDATAQDDLSGISNIECNPPSGSTFPYGVTTVVCVATDGVGLQANASFTVTVSNPCASPVSPCGLSGTYVEGSCTNIKDSAGNAFDFSCDCQSGFLKDANGACSSTSDDATPIATFTGYCLEASSAGSLTQQACSKTSYQSYNLIATGGNAYAICNSAYGELRCLTASYDIAMVARDPEGAPEQRFYIRPAGNTGYTLTPMQQPTKCLVVAGDDYAGLALADCPKAGVAVPVKQIFVLPIDSGIGMHGRDAANPNWQSLMGFKAVFKDMVVSTWNTARTPLDQDAVAVLTGSVAGYPVEFGDATANHRHLQRRQRLQEQQGAAMVPVVVNVAVTWPLSVYPPDEAQLGEALFAQVSSHFDSSKPMIRADSAMVTVSVSGTTSAVAVNLPTVEGKDAFYGSVPVSCSRLSGDLFAIGTTNVMCKAVDGSGNYATLGITVEVKEEAPQATTTVFTSGDTCLEAAADGSVTQRTCANNQLRQSFDLYKTGDSAYALCVTLDATVRCITVGANGGVALADRDGNGAPSQLFYPRPAGADTRQERYTLTPIQQPTKCLALESLTDGASLILSDCAKAGDVVPAEQTFALPIVGGLSSSGTVDLPYAATLETTTVTVDANGKPDPASVSTFVLDFKGTVASQVSSEGTAVSPADVTILGVTINGVDVDISALTAAASDGAATSRRRHLQQGKVSVAVRFTVALPLAVKPPNEAKLAQPFGATVTTFVDKISPIITASATSLTVVSPAAVAIRLPTVTATDNFYPNPTITCTPPSGSMFPVGVTNVVCKATDGSGNYATVGIAVTVRRGTACAKGPGYVWDESKNVLGRCSVDCQCAGSRVCGTTGFCQDASGSCPVFQGFVFTANKDHQGDDIGKGASLSEAFSKCQADCNCKSFNTAFSYKSKGDVTVTGWQTSSPCVGLYVRSSTCNVVVGCPEKAGFLLFSDKNHVKAAGTFDEQYSAAEAESRCRSNASCTLFNSGGYIHYGAVSSFYAYGGLCSYLKQGCPEKAGFLLFSDKNYVSAAGTFDEHYSAAEAESRCRSNASCTLFNSGGYIHYGAVSSFYAYGGLCSYLKQVDFCAGNPCATNAAPTATCTVVTTANEGANNRTFPRYTCACPAGTSATQQPNGGSLVCYGTAGATQAPILTSTANLKCLDITGGVQAVGTFIQQYGCNGSISQQFAVKYAGRPGVYSIVSTAGLCVKAASAGYAARILLATCDAAATDQLFTFQQYGSSAGRYTISPTNAPRMCLDVEGVSPNNGAALQLWSCNYGLAQVFNLDLPGSPAGAFFIKTTYGMCFKVEAASTASGARIALDLCKASAAEQKFVFKQVGATTGRYTVSPSHATGKCLDVGSSAANAALKLSDCSSGSLSQIFAVNLPATQPGCVRPFGWCSGPFDVLKYLDCDGDSRTDLACLGAEGYARGTVLSTQGCVSVWPSANISSCPAAFDGCPRGLDGKTCTTTGQKANYVDCDGDGKLDWTCMAADGLYTMTVKNSCNAAGPVTSPAVECSKRPDCRAFNTGYKGEFTSGWLKATADFVATTNTEVCHYVKLGCTPPAGWCNDRVYTEKYLDCDGDGAQDAVCMSPDGYKETYLSGSNCTNVKWASEASCPAAFGCPRAGFCTNATYWGDMATNVDVDGDGRLDWTCVNKYGQRWLKLSTDNCNIGNAASWLSPTLFGCPRGNGWCGGTSDTLMQLDCDGDSILDYACMTEGGAKATLRSTATCAYDWPLAPVSSCSAAFQGCIRPRNWCKGLGETAKSLDCDGDKLMDWTCASVNGSRGAILSSQGCTAVWPSAPVESCPAAFGCARPSGWCVMASGVAKALDCDGDGRLDWTCTSSNGFKGTLLSTQNCASVWPAAPESSCPALFGCPRGDFCINAAYGDTAMNTDCDGDGKLDWTCYNRYGQTYVKLSSEGCVAKQALPDICLGGFGCPRPDYFCSGANSYQHSVDCDGDGRLDWACLDTSGAMSVVLSGQDCTWITAASAAHCPAAFAGCPRGPDGMFCTNAAMGDKATNVDCDGDGKLDWACVNKLGVRYTLLSSNFCNFGANVSVGTCPAAFADACNSNKCAANGVPGATCSPLGSFSYWCNCPDGSYAAGDTCYPHPCTANPNPCVTEGVAGATCVPANNGSSAYSCSCPAGSWNIENKCYGCPAIPGYDVYPANDGPLNIYYNKVSNPVVECNKRAECRAFNLGFKGDFTAGWLKPTSDRNPTAATDNCLYVKQGCARPDGWCPPFTGTAKTLDCDGDGKQDWVCMGADGFKATMLSKQNCASVTAPASACPAAFGCERPANWCTNTTYWGDAAMNVDVDGDGKLDWTCSNRYNNRWVILSSNNCAISNAPAGIDPALFGCPRTGNWCWITQTASNIDCDGDGRLDWTCMDESGQRGTILSSEGCARAWPLQPISSCPAAFNGCLRPINWCVGEGDVAKNLDCDGDGRMDWTCANDNGARGAILSRQGCAAVWPSAPINSCPAVFGCEKPSDWCIQQSGFAKSLDCDGDGRLDWVCVSDNGNKWTMLSSNNCSSVWVNATSTSGCPALFGCPRGNWCTATGLTARNIDCDGDGKLDWTCTGSFGERFAMLSSNGCQIKQVDTAMCPGAFGCDRGTNWCTNAANGDTPNYVDCDGDGKMDWTCVNQWGVRFTKLYSAGCAVANNVPASACPLAFGSGCAGNPCTAKGVTGATCTPIFSAGYWCNCPAGSYSYDGTCYPDPCAGNPCAQQGVPKATCNVVRNGTAVYTCSCPAGTSYEVVQASGYRSCYPSRHDLNSGYLGCFVETPASRRLPNTLLDNNGALTPELCRQAAVAAGYPYFGVHYGAWCYGGVDLGRAVFFGASEQCNMACAGDKTQACGGNGAISVYSTTNEFWSNAPADYVGCFGDGPDRRMDKIYDFPDSTAVMCRAWATWRGYRYYGLQSGQCSGSNNPVKAMYGIPGGNYGSGQKTSEGKVATCSGACQDGTNCGGTYANAIYDSGYLGCYKDAESRRMAELLENNAVISTERCRFLAIAKGYAYYGLQNGNECWGSSDLDKTDNCGRYPGDDRFTFTLVGTNPSRYSISPRHAPTKCLDIAGGSSAVGAALQLWECNANNNAQTFKLTLPNSSSSLSGYRYFALQYDACFASNDKGKAIYGGVGSVGSLNNNYQGTAAVCDAKCPDGSGCGGSWSNELYDSGYIGCFKDSLDRRLSVWAESSASMTPDRCRKAALQRGYPYYAIQFGYACFLESDLAKATSFGSSSQCNTACTGDSGLICGGPFSNSLYIATN</sequence>
<proteinExistence type="predicted"/>
<name>A0A150G5I1_GONPE</name>
<evidence type="ECO:0000256" key="1">
    <source>
        <dbReference type="ARBA" id="ARBA00022737"/>
    </source>
</evidence>
<dbReference type="InterPro" id="IPR000742">
    <property type="entry name" value="EGF"/>
</dbReference>
<evidence type="ECO:0000313" key="8">
    <source>
        <dbReference type="Proteomes" id="UP000075714"/>
    </source>
</evidence>
<evidence type="ECO:0000313" key="7">
    <source>
        <dbReference type="EMBL" id="KXZ45139.1"/>
    </source>
</evidence>
<evidence type="ECO:0000259" key="5">
    <source>
        <dbReference type="PROSITE" id="PS51212"/>
    </source>
</evidence>
<dbReference type="SUPFAM" id="SSF50370">
    <property type="entry name" value="Ricin B-like lectins"/>
    <property type="match status" value="5"/>
</dbReference>
<dbReference type="PROSITE" id="PS51212">
    <property type="entry name" value="WSC"/>
    <property type="match status" value="2"/>
</dbReference>
<dbReference type="EMBL" id="LSYV01000059">
    <property type="protein sequence ID" value="KXZ45139.1"/>
    <property type="molecule type" value="Genomic_DNA"/>
</dbReference>
<dbReference type="SMART" id="SM00321">
    <property type="entry name" value="WSC"/>
    <property type="match status" value="2"/>
</dbReference>
<dbReference type="SMART" id="SM00458">
    <property type="entry name" value="RICIN"/>
    <property type="match status" value="4"/>
</dbReference>
<dbReference type="InterPro" id="IPR028994">
    <property type="entry name" value="Integrin_alpha_N"/>
</dbReference>
<dbReference type="Gene3D" id="2.90.20.10">
    <property type="entry name" value="Plasmodium vivax P25 domain"/>
    <property type="match status" value="1"/>
</dbReference>
<evidence type="ECO:0000259" key="3">
    <source>
        <dbReference type="PROSITE" id="PS50026"/>
    </source>
</evidence>
<dbReference type="OrthoDB" id="529994at2759"/>
<dbReference type="InterPro" id="IPR001229">
    <property type="entry name" value="Jacalin-like_lectin_dom"/>
</dbReference>
<dbReference type="Proteomes" id="UP000075714">
    <property type="component" value="Unassembled WGS sequence"/>
</dbReference>
<dbReference type="InterPro" id="IPR003410">
    <property type="entry name" value="HYR_dom"/>
</dbReference>
<dbReference type="Pfam" id="PF00652">
    <property type="entry name" value="Ricin_B_lectin"/>
    <property type="match status" value="2"/>
</dbReference>
<dbReference type="PROSITE" id="PS50231">
    <property type="entry name" value="RICIN_B_LECTIN"/>
    <property type="match status" value="3"/>
</dbReference>
<feature type="domain" description="EGF-like" evidence="3">
    <location>
        <begin position="176"/>
        <end position="219"/>
    </location>
</feature>
<evidence type="ECO:0000259" key="6">
    <source>
        <dbReference type="PROSITE" id="PS51752"/>
    </source>
</evidence>
<evidence type="ECO:0000259" key="4">
    <source>
        <dbReference type="PROSITE" id="PS50825"/>
    </source>
</evidence>
<dbReference type="CDD" id="cd00161">
    <property type="entry name" value="beta-trefoil_Ricin-like"/>
    <property type="match status" value="4"/>
</dbReference>
<dbReference type="Pfam" id="PF01822">
    <property type="entry name" value="WSC"/>
    <property type="match status" value="2"/>
</dbReference>
<dbReference type="Pfam" id="PF02494">
    <property type="entry name" value="HYR"/>
    <property type="match status" value="2"/>
</dbReference>
<dbReference type="InterPro" id="IPR000772">
    <property type="entry name" value="Ricin_B_lectin"/>
</dbReference>
<dbReference type="InterPro" id="IPR035992">
    <property type="entry name" value="Ricin_B-like_lectins"/>
</dbReference>
<keyword evidence="1" id="KW-0677">Repeat</keyword>
<dbReference type="PROSITE" id="PS50825">
    <property type="entry name" value="HYR"/>
    <property type="match status" value="4"/>
</dbReference>
<feature type="domain" description="WSC" evidence="5">
    <location>
        <begin position="4230"/>
        <end position="4322"/>
    </location>
</feature>
<feature type="domain" description="WSC" evidence="5">
    <location>
        <begin position="3831"/>
        <end position="3925"/>
    </location>
</feature>
<reference evidence="8" key="1">
    <citation type="journal article" date="2016" name="Nat. Commun.">
        <title>The Gonium pectorale genome demonstrates co-option of cell cycle regulation during the evolution of multicellularity.</title>
        <authorList>
            <person name="Hanschen E.R."/>
            <person name="Marriage T.N."/>
            <person name="Ferris P.J."/>
            <person name="Hamaji T."/>
            <person name="Toyoda A."/>
            <person name="Fujiyama A."/>
            <person name="Neme R."/>
            <person name="Noguchi H."/>
            <person name="Minakuchi Y."/>
            <person name="Suzuki M."/>
            <person name="Kawai-Toyooka H."/>
            <person name="Smith D.R."/>
            <person name="Sparks H."/>
            <person name="Anderson J."/>
            <person name="Bakaric R."/>
            <person name="Luria V."/>
            <person name="Karger A."/>
            <person name="Kirschner M.W."/>
            <person name="Durand P.M."/>
            <person name="Michod R.E."/>
            <person name="Nozaki H."/>
            <person name="Olson B.J."/>
        </authorList>
    </citation>
    <scope>NUCLEOTIDE SEQUENCE [LARGE SCALE GENOMIC DNA]</scope>
    <source>
        <strain evidence="8">NIES-2863</strain>
    </source>
</reference>
<accession>A0A150G5I1</accession>
<dbReference type="STRING" id="33097.A0A150G5I1"/>
<feature type="domain" description="HYR" evidence="4">
    <location>
        <begin position="887"/>
        <end position="973"/>
    </location>
</feature>
<evidence type="ECO:0000256" key="2">
    <source>
        <dbReference type="PROSITE-ProRule" id="PRU00076"/>
    </source>
</evidence>